<organism evidence="3 4">
    <name type="scientific">Ceutorhynchus assimilis</name>
    <name type="common">cabbage seed weevil</name>
    <dbReference type="NCBI Taxonomy" id="467358"/>
    <lineage>
        <taxon>Eukaryota</taxon>
        <taxon>Metazoa</taxon>
        <taxon>Ecdysozoa</taxon>
        <taxon>Arthropoda</taxon>
        <taxon>Hexapoda</taxon>
        <taxon>Insecta</taxon>
        <taxon>Pterygota</taxon>
        <taxon>Neoptera</taxon>
        <taxon>Endopterygota</taxon>
        <taxon>Coleoptera</taxon>
        <taxon>Polyphaga</taxon>
        <taxon>Cucujiformia</taxon>
        <taxon>Curculionidae</taxon>
        <taxon>Ceutorhynchinae</taxon>
        <taxon>Ceutorhynchus</taxon>
    </lineage>
</organism>
<feature type="region of interest" description="Disordered" evidence="1">
    <location>
        <begin position="1"/>
        <end position="60"/>
    </location>
</feature>
<feature type="region of interest" description="Disordered" evidence="1">
    <location>
        <begin position="96"/>
        <end position="115"/>
    </location>
</feature>
<dbReference type="InterPro" id="IPR006580">
    <property type="entry name" value="Znf_TTF"/>
</dbReference>
<keyword evidence="4" id="KW-1185">Reference proteome</keyword>
<evidence type="ECO:0000313" key="3">
    <source>
        <dbReference type="EMBL" id="CAG9761246.1"/>
    </source>
</evidence>
<evidence type="ECO:0000313" key="4">
    <source>
        <dbReference type="Proteomes" id="UP001152799"/>
    </source>
</evidence>
<dbReference type="Proteomes" id="UP001152799">
    <property type="component" value="Chromosome 10"/>
</dbReference>
<evidence type="ECO:0000256" key="1">
    <source>
        <dbReference type="SAM" id="MobiDB-lite"/>
    </source>
</evidence>
<reference evidence="3" key="1">
    <citation type="submission" date="2022-01" db="EMBL/GenBank/DDBJ databases">
        <authorList>
            <person name="King R."/>
        </authorList>
    </citation>
    <scope>NUCLEOTIDE SEQUENCE</scope>
</reference>
<dbReference type="PANTHER" id="PTHR45749">
    <property type="match status" value="1"/>
</dbReference>
<dbReference type="SMART" id="SM00597">
    <property type="entry name" value="ZnF_TTF"/>
    <property type="match status" value="1"/>
</dbReference>
<dbReference type="OrthoDB" id="10066376at2759"/>
<feature type="domain" description="TTF-type" evidence="2">
    <location>
        <begin position="207"/>
        <end position="298"/>
    </location>
</feature>
<dbReference type="EMBL" id="OU892286">
    <property type="protein sequence ID" value="CAG9761246.1"/>
    <property type="molecule type" value="Genomic_DNA"/>
</dbReference>
<gene>
    <name evidence="3" type="ORF">CEUTPL_LOCUS1952</name>
</gene>
<name>A0A9N9MFF9_9CUCU</name>
<evidence type="ECO:0000259" key="2">
    <source>
        <dbReference type="SMART" id="SM00597"/>
    </source>
</evidence>
<feature type="compositionally biased region" description="Polar residues" evidence="1">
    <location>
        <begin position="101"/>
        <end position="115"/>
    </location>
</feature>
<sequence>MSSDGRKRLSGYQYRKRKLEKRADNERQAGALEKFLKKKKPQQTTDCAITSASTSTMEKHNDDENMMNQHVHAAASTDNNVEDNEDTHDEVIDFWKKKKPQQINESNGTQSQETTDCTITSASTSTMEKPNDDADMIIQHVHAAATTDNVEDNVDTHDVVIDSDPAKWPGIIMDKDRVFLVKRGPPPPLTNYNFPLDKNGRKFTPFNYNRVLSNGESVKRNWLTYSTSKNVLFCFCCKLFDHTNKTSLCNEGFNHWKPIGNTLKNHEVSMAHLVAQKSWSELSIRLNQKQVIDASMQRIIDSETRHWTNVLQRIISIIQCLGESCLALRGSSDKLFENNNGNFLKLVQLLAKFDPIMEEHVNRVMRDNTRKSKQLDLPNAINILDKTNIYLNNLRSDDSFNRLLVDAKELADAIDVDAHFPEAEARARTQNWQKDNCGNFSEKRGK</sequence>
<protein>
    <recommendedName>
        <fullName evidence="2">TTF-type domain-containing protein</fullName>
    </recommendedName>
</protein>
<dbReference type="PANTHER" id="PTHR45749:SF35">
    <property type="entry name" value="AC-LIKE TRANSPOSASE-RELATED"/>
    <property type="match status" value="1"/>
</dbReference>
<feature type="compositionally biased region" description="Polar residues" evidence="1">
    <location>
        <begin position="42"/>
        <end position="56"/>
    </location>
</feature>
<proteinExistence type="predicted"/>
<dbReference type="AlphaFoldDB" id="A0A9N9MFF9"/>
<accession>A0A9N9MFF9</accession>